<dbReference type="PANTHER" id="PTHR36794">
    <property type="entry name" value="TRANSMEMBRANE PROTEIN"/>
    <property type="match status" value="1"/>
</dbReference>
<keyword evidence="2" id="KW-1133">Transmembrane helix</keyword>
<keyword evidence="2" id="KW-0472">Membrane</keyword>
<dbReference type="AlphaFoldDB" id="A0AAQ3QMY7"/>
<evidence type="ECO:0000313" key="4">
    <source>
        <dbReference type="Proteomes" id="UP001327560"/>
    </source>
</evidence>
<feature type="region of interest" description="Disordered" evidence="1">
    <location>
        <begin position="78"/>
        <end position="100"/>
    </location>
</feature>
<name>A0AAQ3QMY7_9LILI</name>
<accession>A0AAQ3QMY7</accession>
<dbReference type="PANTHER" id="PTHR36794:SF1">
    <property type="entry name" value="TRANSMEMBRANE PROTEIN"/>
    <property type="match status" value="1"/>
</dbReference>
<keyword evidence="2" id="KW-0812">Transmembrane</keyword>
<sequence length="100" mass="11611">MAGEEEREGETGWKEMVEGKLRGIKEHAETYPYVWGSYILVYGTLTTFLAIRWRKLRRTEERVRNLQVRLRKLVEAEELQTRSTATSSRPLPPNKSNGSS</sequence>
<evidence type="ECO:0000256" key="2">
    <source>
        <dbReference type="SAM" id="Phobius"/>
    </source>
</evidence>
<feature type="compositionally biased region" description="Polar residues" evidence="1">
    <location>
        <begin position="81"/>
        <end position="100"/>
    </location>
</feature>
<keyword evidence="4" id="KW-1185">Reference proteome</keyword>
<feature type="transmembrane region" description="Helical" evidence="2">
    <location>
        <begin position="33"/>
        <end position="53"/>
    </location>
</feature>
<evidence type="ECO:0000313" key="3">
    <source>
        <dbReference type="EMBL" id="WOL17204.1"/>
    </source>
</evidence>
<protein>
    <recommendedName>
        <fullName evidence="5">Transmembrane protein</fullName>
    </recommendedName>
</protein>
<reference evidence="3 4" key="1">
    <citation type="submission" date="2023-10" db="EMBL/GenBank/DDBJ databases">
        <title>Chromosome-scale genome assembly provides insights into flower coloration mechanisms of Canna indica.</title>
        <authorList>
            <person name="Li C."/>
        </authorList>
    </citation>
    <scope>NUCLEOTIDE SEQUENCE [LARGE SCALE GENOMIC DNA]</scope>
    <source>
        <tissue evidence="3">Flower</tissue>
    </source>
</reference>
<dbReference type="EMBL" id="CP136897">
    <property type="protein sequence ID" value="WOL17204.1"/>
    <property type="molecule type" value="Genomic_DNA"/>
</dbReference>
<evidence type="ECO:0000256" key="1">
    <source>
        <dbReference type="SAM" id="MobiDB-lite"/>
    </source>
</evidence>
<dbReference type="Proteomes" id="UP001327560">
    <property type="component" value="Chromosome 8"/>
</dbReference>
<organism evidence="3 4">
    <name type="scientific">Canna indica</name>
    <name type="common">Indian-shot</name>
    <dbReference type="NCBI Taxonomy" id="4628"/>
    <lineage>
        <taxon>Eukaryota</taxon>
        <taxon>Viridiplantae</taxon>
        <taxon>Streptophyta</taxon>
        <taxon>Embryophyta</taxon>
        <taxon>Tracheophyta</taxon>
        <taxon>Spermatophyta</taxon>
        <taxon>Magnoliopsida</taxon>
        <taxon>Liliopsida</taxon>
        <taxon>Zingiberales</taxon>
        <taxon>Cannaceae</taxon>
        <taxon>Canna</taxon>
    </lineage>
</organism>
<proteinExistence type="predicted"/>
<gene>
    <name evidence="3" type="ORF">Cni_G25993</name>
</gene>
<evidence type="ECO:0008006" key="5">
    <source>
        <dbReference type="Google" id="ProtNLM"/>
    </source>
</evidence>